<evidence type="ECO:0000256" key="3">
    <source>
        <dbReference type="ARBA" id="ARBA00022722"/>
    </source>
</evidence>
<proteinExistence type="inferred from homology"/>
<comment type="similarity">
    <text evidence="6">Belongs to the endonuclease V family.</text>
</comment>
<comment type="function">
    <text evidence="6">DNA repair enzyme involved in the repair of deaminated bases. Selectively cleaves double-stranded DNA at the second phosphodiester bond 3' to a deoxyinosine leaving behind the intact lesion on the nicked DNA.</text>
</comment>
<name>A0ABP5FK95_9ACTN</name>
<keyword evidence="8" id="KW-1185">Reference proteome</keyword>
<dbReference type="Pfam" id="PF04493">
    <property type="entry name" value="Endonuclease_5"/>
    <property type="match status" value="1"/>
</dbReference>
<evidence type="ECO:0000256" key="1">
    <source>
        <dbReference type="ARBA" id="ARBA00004496"/>
    </source>
</evidence>
<dbReference type="CDD" id="cd06559">
    <property type="entry name" value="Endonuclease_V"/>
    <property type="match status" value="1"/>
</dbReference>
<dbReference type="RefSeq" id="WP_344665805.1">
    <property type="nucleotide sequence ID" value="NZ_BAAAQN010000012.1"/>
</dbReference>
<keyword evidence="6" id="KW-0234">DNA repair</keyword>
<dbReference type="EMBL" id="BAAAQN010000012">
    <property type="protein sequence ID" value="GAA2026361.1"/>
    <property type="molecule type" value="Genomic_DNA"/>
</dbReference>
<dbReference type="PANTHER" id="PTHR28511">
    <property type="entry name" value="ENDONUCLEASE V"/>
    <property type="match status" value="1"/>
</dbReference>
<comment type="catalytic activity">
    <reaction evidence="6">
        <text>Endonucleolytic cleavage at apurinic or apyrimidinic sites to products with a 5'-phosphate.</text>
        <dbReference type="EC" id="3.1.21.7"/>
    </reaction>
</comment>
<keyword evidence="3 6" id="KW-0540">Nuclease</keyword>
<accession>A0ABP5FK95</accession>
<evidence type="ECO:0000313" key="8">
    <source>
        <dbReference type="Proteomes" id="UP001500751"/>
    </source>
</evidence>
<dbReference type="EC" id="3.1.21.7" evidence="6"/>
<feature type="binding site" evidence="6">
    <location>
        <position position="42"/>
    </location>
    <ligand>
        <name>Mg(2+)</name>
        <dbReference type="ChEBI" id="CHEBI:18420"/>
    </ligand>
</feature>
<gene>
    <name evidence="6" type="primary">nfi</name>
    <name evidence="7" type="ORF">GCM10009839_25980</name>
</gene>
<protein>
    <recommendedName>
        <fullName evidence="6">Endonuclease V</fullName>
        <ecNumber evidence="6">3.1.21.7</ecNumber>
    </recommendedName>
    <alternativeName>
        <fullName evidence="6">Deoxyinosine 3'endonuclease</fullName>
    </alternativeName>
    <alternativeName>
        <fullName evidence="6">Deoxyribonuclease V</fullName>
        <shortName evidence="6">DNase V</shortName>
    </alternativeName>
</protein>
<evidence type="ECO:0000256" key="2">
    <source>
        <dbReference type="ARBA" id="ARBA00022490"/>
    </source>
</evidence>
<keyword evidence="4 6" id="KW-0255">Endonuclease</keyword>
<comment type="cofactor">
    <cofactor evidence="6">
        <name>Mg(2+)</name>
        <dbReference type="ChEBI" id="CHEBI:18420"/>
    </cofactor>
</comment>
<comment type="caution">
    <text evidence="7">The sequence shown here is derived from an EMBL/GenBank/DDBJ whole genome shotgun (WGS) entry which is preliminary data.</text>
</comment>
<evidence type="ECO:0000256" key="6">
    <source>
        <dbReference type="HAMAP-Rule" id="MF_00801"/>
    </source>
</evidence>
<dbReference type="GO" id="GO:0004519">
    <property type="term" value="F:endonuclease activity"/>
    <property type="evidence" value="ECO:0007669"/>
    <property type="project" value="UniProtKB-KW"/>
</dbReference>
<evidence type="ECO:0000256" key="5">
    <source>
        <dbReference type="ARBA" id="ARBA00022801"/>
    </source>
</evidence>
<feature type="site" description="Interaction with target DNA" evidence="6">
    <location>
        <position position="80"/>
    </location>
</feature>
<keyword evidence="5 6" id="KW-0378">Hydrolase</keyword>
<dbReference type="Proteomes" id="UP001500751">
    <property type="component" value="Unassembled WGS sequence"/>
</dbReference>
<comment type="subcellular location">
    <subcellularLocation>
        <location evidence="1 6">Cytoplasm</location>
    </subcellularLocation>
</comment>
<organism evidence="7 8">
    <name type="scientific">Catenulispora yoronensis</name>
    <dbReference type="NCBI Taxonomy" id="450799"/>
    <lineage>
        <taxon>Bacteria</taxon>
        <taxon>Bacillati</taxon>
        <taxon>Actinomycetota</taxon>
        <taxon>Actinomycetes</taxon>
        <taxon>Catenulisporales</taxon>
        <taxon>Catenulisporaceae</taxon>
        <taxon>Catenulispora</taxon>
    </lineage>
</organism>
<keyword evidence="6" id="KW-0479">Metal-binding</keyword>
<keyword evidence="6" id="KW-0460">Magnesium</keyword>
<dbReference type="Gene3D" id="3.30.2170.10">
    <property type="entry name" value="archaeoglobus fulgidus dsm 4304 superfamily"/>
    <property type="match status" value="1"/>
</dbReference>
<evidence type="ECO:0000313" key="7">
    <source>
        <dbReference type="EMBL" id="GAA2026361.1"/>
    </source>
</evidence>
<dbReference type="HAMAP" id="MF_00801">
    <property type="entry name" value="Endonuclease_5"/>
    <property type="match status" value="1"/>
</dbReference>
<reference evidence="8" key="1">
    <citation type="journal article" date="2019" name="Int. J. Syst. Evol. Microbiol.">
        <title>The Global Catalogue of Microorganisms (GCM) 10K type strain sequencing project: providing services to taxonomists for standard genome sequencing and annotation.</title>
        <authorList>
            <consortium name="The Broad Institute Genomics Platform"/>
            <consortium name="The Broad Institute Genome Sequencing Center for Infectious Disease"/>
            <person name="Wu L."/>
            <person name="Ma J."/>
        </authorList>
    </citation>
    <scope>NUCLEOTIDE SEQUENCE [LARGE SCALE GENOMIC DNA]</scope>
    <source>
        <strain evidence="8">JCM 16014</strain>
    </source>
</reference>
<feature type="binding site" evidence="6">
    <location>
        <position position="110"/>
    </location>
    <ligand>
        <name>Mg(2+)</name>
        <dbReference type="ChEBI" id="CHEBI:18420"/>
    </ligand>
</feature>
<sequence length="225" mass="23699">MLITHETWPRSAPEAEAEQGRLAGAVDVSVPLGPHRYIAGLDVAYAVDSSRVAGAVVVLDADTLAVEDMATAVMDVEFPYVPGLLAFRELPALIAALAELTVEPDVLVCDGYGIAHPRRFGLACHLGVLSGKPTLGVAKTAFVGQFAEPGDRRGEASELVHDGAVVGAALRTQYATKPIFVSPGHLVTVEDATRLALRLAPKYRLPETTRLADQLSRRALGGAEG</sequence>
<dbReference type="PANTHER" id="PTHR28511:SF1">
    <property type="entry name" value="ENDONUCLEASE V"/>
    <property type="match status" value="1"/>
</dbReference>
<keyword evidence="6" id="KW-0227">DNA damage</keyword>
<evidence type="ECO:0000256" key="4">
    <source>
        <dbReference type="ARBA" id="ARBA00022759"/>
    </source>
</evidence>
<dbReference type="InterPro" id="IPR007581">
    <property type="entry name" value="Endonuclease-V"/>
</dbReference>
<keyword evidence="2 6" id="KW-0963">Cytoplasm</keyword>